<protein>
    <submittedName>
        <fullName evidence="1">Uncharacterized protein</fullName>
    </submittedName>
</protein>
<name>A0A9P3PER7_LYOSH</name>
<reference evidence="1" key="1">
    <citation type="submission" date="2022-07" db="EMBL/GenBank/DDBJ databases">
        <title>The genome of Lyophyllum shimeji provides insight into the initial evolution of ectomycorrhizal fungal genome.</title>
        <authorList>
            <person name="Kobayashi Y."/>
            <person name="Shibata T."/>
            <person name="Hirakawa H."/>
            <person name="Shigenobu S."/>
            <person name="Nishiyama T."/>
            <person name="Yamada A."/>
            <person name="Hasebe M."/>
            <person name="Kawaguchi M."/>
        </authorList>
    </citation>
    <scope>NUCLEOTIDE SEQUENCE</scope>
    <source>
        <strain evidence="1">AT787</strain>
    </source>
</reference>
<keyword evidence="2" id="KW-1185">Reference proteome</keyword>
<comment type="caution">
    <text evidence="1">The sequence shown here is derived from an EMBL/GenBank/DDBJ whole genome shotgun (WGS) entry which is preliminary data.</text>
</comment>
<evidence type="ECO:0000313" key="1">
    <source>
        <dbReference type="EMBL" id="GLB34573.1"/>
    </source>
</evidence>
<dbReference type="EMBL" id="BRPK01000002">
    <property type="protein sequence ID" value="GLB34573.1"/>
    <property type="molecule type" value="Genomic_DNA"/>
</dbReference>
<sequence length="102" mass="11194">MALSLREPSRSRQDRYVKGKARAVQTRVAESDCGFDQLAVSGALCSKATTDGEAPSSTLCSPSKYASKYIRKQDSPKRSSRVTKVSIWTLLITGFSRDFTPT</sequence>
<proteinExistence type="predicted"/>
<evidence type="ECO:0000313" key="2">
    <source>
        <dbReference type="Proteomes" id="UP001063166"/>
    </source>
</evidence>
<dbReference type="AlphaFoldDB" id="A0A9P3PER7"/>
<gene>
    <name evidence="1" type="ORF">LshimejAT787_0201380</name>
</gene>
<accession>A0A9P3PER7</accession>
<dbReference type="Proteomes" id="UP001063166">
    <property type="component" value="Unassembled WGS sequence"/>
</dbReference>
<organism evidence="1 2">
    <name type="scientific">Lyophyllum shimeji</name>
    <name type="common">Hon-shimeji</name>
    <name type="synonym">Tricholoma shimeji</name>
    <dbReference type="NCBI Taxonomy" id="47721"/>
    <lineage>
        <taxon>Eukaryota</taxon>
        <taxon>Fungi</taxon>
        <taxon>Dikarya</taxon>
        <taxon>Basidiomycota</taxon>
        <taxon>Agaricomycotina</taxon>
        <taxon>Agaricomycetes</taxon>
        <taxon>Agaricomycetidae</taxon>
        <taxon>Agaricales</taxon>
        <taxon>Tricholomatineae</taxon>
        <taxon>Lyophyllaceae</taxon>
        <taxon>Lyophyllum</taxon>
    </lineage>
</organism>